<evidence type="ECO:0000256" key="3">
    <source>
        <dbReference type="RuleBase" id="RU004075"/>
    </source>
</evidence>
<keyword evidence="6" id="KW-0032">Aminotransferase</keyword>
<dbReference type="Pfam" id="PF00266">
    <property type="entry name" value="Aminotran_5"/>
    <property type="match status" value="1"/>
</dbReference>
<sequence>MDVRRESATSPPHRAELGSRALFRDLEVPVYLNHASVSPPSLAVRDAVTRTMDGYARRGMAWYSEEMDRRERVRGQLARLIGAQAPDLALVPNTSAGVMTVALCLPWQRGDKIVLFEGEFPTNITPWQQATRRHGLEIVWMQADSFRHDRAAALEQLEDQLRAGARLVAVSAVQFTTGQRMPLAEIGAMCRHHGSELFVDAIQAAGVVPLDVDSMCIDYLTAGSHKWLMAPEGLAGFYAAPQAAERLQPNVAAWLSHEEPFAFLTDGPGQLRYDRPIVPSARMAEAGTFNVLGTAGLEASLGLIEQLGVENIFNHVQAWHDAVEPGLVERGLESARMRDPGGRSGILSVRPADPHTTPAWAAALAERGVSCGSPDGWLRLSPHWPNALTEAEALFKAFDGAASALGV</sequence>
<name>A0A845UZM0_9GAMM</name>
<dbReference type="PANTHER" id="PTHR43586:SF15">
    <property type="entry name" value="BLR3095 PROTEIN"/>
    <property type="match status" value="1"/>
</dbReference>
<dbReference type="Gene3D" id="3.40.640.10">
    <property type="entry name" value="Type I PLP-dependent aspartate aminotransferase-like (Major domain)"/>
    <property type="match status" value="1"/>
</dbReference>
<reference evidence="6 7" key="1">
    <citation type="submission" date="2020-02" db="EMBL/GenBank/DDBJ databases">
        <authorList>
            <person name="Zhang X.-Y."/>
        </authorList>
    </citation>
    <scope>NUCLEOTIDE SEQUENCE [LARGE SCALE GENOMIC DNA]</scope>
    <source>
        <strain evidence="6 7">C33</strain>
    </source>
</reference>
<keyword evidence="6" id="KW-0808">Transferase</keyword>
<accession>A0A845UZM0</accession>
<dbReference type="RefSeq" id="WP_164212218.1">
    <property type="nucleotide sequence ID" value="NZ_JAAGSC010000044.1"/>
</dbReference>
<evidence type="ECO:0000313" key="6">
    <source>
        <dbReference type="EMBL" id="NDY96827.1"/>
    </source>
</evidence>
<dbReference type="InterPro" id="IPR015422">
    <property type="entry name" value="PyrdxlP-dep_Trfase_small"/>
</dbReference>
<comment type="cofactor">
    <cofactor evidence="1 4">
        <name>pyridoxal 5'-phosphate</name>
        <dbReference type="ChEBI" id="CHEBI:597326"/>
    </cofactor>
</comment>
<feature type="domain" description="Aminotransferase class V" evidence="5">
    <location>
        <begin position="47"/>
        <end position="369"/>
    </location>
</feature>
<evidence type="ECO:0000259" key="5">
    <source>
        <dbReference type="Pfam" id="PF00266"/>
    </source>
</evidence>
<protein>
    <submittedName>
        <fullName evidence="6">Aminotransferase class V-fold PLP-dependent enzyme</fullName>
    </submittedName>
</protein>
<dbReference type="EMBL" id="JAAGSC010000044">
    <property type="protein sequence ID" value="NDY96827.1"/>
    <property type="molecule type" value="Genomic_DNA"/>
</dbReference>
<dbReference type="InterPro" id="IPR015421">
    <property type="entry name" value="PyrdxlP-dep_Trfase_major"/>
</dbReference>
<evidence type="ECO:0000256" key="2">
    <source>
        <dbReference type="ARBA" id="ARBA00022898"/>
    </source>
</evidence>
<keyword evidence="2" id="KW-0663">Pyridoxal phosphate</keyword>
<comment type="similarity">
    <text evidence="3">Belongs to the class-V pyridoxal-phosphate-dependent aminotransferase family.</text>
</comment>
<dbReference type="PROSITE" id="PS00595">
    <property type="entry name" value="AA_TRANSFER_CLASS_5"/>
    <property type="match status" value="1"/>
</dbReference>
<proteinExistence type="inferred from homology"/>
<dbReference type="Gene3D" id="3.90.1150.10">
    <property type="entry name" value="Aspartate Aminotransferase, domain 1"/>
    <property type="match status" value="1"/>
</dbReference>
<comment type="caution">
    <text evidence="6">The sequence shown here is derived from an EMBL/GenBank/DDBJ whole genome shotgun (WGS) entry which is preliminary data.</text>
</comment>
<evidence type="ECO:0000256" key="1">
    <source>
        <dbReference type="ARBA" id="ARBA00001933"/>
    </source>
</evidence>
<dbReference type="GO" id="GO:0008483">
    <property type="term" value="F:transaminase activity"/>
    <property type="evidence" value="ECO:0007669"/>
    <property type="project" value="UniProtKB-KW"/>
</dbReference>
<dbReference type="AlphaFoldDB" id="A0A845UZM0"/>
<dbReference type="Proteomes" id="UP000484885">
    <property type="component" value="Unassembled WGS sequence"/>
</dbReference>
<organism evidence="6 7">
    <name type="scientific">Wenzhouxiangella limi</name>
    <dbReference type="NCBI Taxonomy" id="2707351"/>
    <lineage>
        <taxon>Bacteria</taxon>
        <taxon>Pseudomonadati</taxon>
        <taxon>Pseudomonadota</taxon>
        <taxon>Gammaproteobacteria</taxon>
        <taxon>Chromatiales</taxon>
        <taxon>Wenzhouxiangellaceae</taxon>
        <taxon>Wenzhouxiangella</taxon>
    </lineage>
</organism>
<dbReference type="SUPFAM" id="SSF53383">
    <property type="entry name" value="PLP-dependent transferases"/>
    <property type="match status" value="1"/>
</dbReference>
<dbReference type="InterPro" id="IPR015424">
    <property type="entry name" value="PyrdxlP-dep_Trfase"/>
</dbReference>
<keyword evidence="7" id="KW-1185">Reference proteome</keyword>
<evidence type="ECO:0000256" key="4">
    <source>
        <dbReference type="RuleBase" id="RU004504"/>
    </source>
</evidence>
<dbReference type="InterPro" id="IPR000192">
    <property type="entry name" value="Aminotrans_V_dom"/>
</dbReference>
<gene>
    <name evidence="6" type="ORF">G3I74_13925</name>
</gene>
<dbReference type="InterPro" id="IPR020578">
    <property type="entry name" value="Aminotrans_V_PyrdxlP_BS"/>
</dbReference>
<dbReference type="PANTHER" id="PTHR43586">
    <property type="entry name" value="CYSTEINE DESULFURASE"/>
    <property type="match status" value="1"/>
</dbReference>
<evidence type="ECO:0000313" key="7">
    <source>
        <dbReference type="Proteomes" id="UP000484885"/>
    </source>
</evidence>